<organism evidence="1 2">
    <name type="scientific">Choiromyces venosus 120613-1</name>
    <dbReference type="NCBI Taxonomy" id="1336337"/>
    <lineage>
        <taxon>Eukaryota</taxon>
        <taxon>Fungi</taxon>
        <taxon>Dikarya</taxon>
        <taxon>Ascomycota</taxon>
        <taxon>Pezizomycotina</taxon>
        <taxon>Pezizomycetes</taxon>
        <taxon>Pezizales</taxon>
        <taxon>Tuberaceae</taxon>
        <taxon>Choiromyces</taxon>
    </lineage>
</organism>
<sequence length="132" mass="15127">MSEALGLPVPTGELKIITSTYPVPALEQVVQYLSKVVQRRYLSKVVLRRYLSEHPALRQRSLAHLWHTLDFLTNIMRGIDQVTMENIDIQTAWISMYLSVIYVDDLVVGISIIDDFSGLWELRATLIERGIL</sequence>
<accession>A0A3N4JFT3</accession>
<reference evidence="1 2" key="1">
    <citation type="journal article" date="2018" name="Nat. Ecol. Evol.">
        <title>Pezizomycetes genomes reveal the molecular basis of ectomycorrhizal truffle lifestyle.</title>
        <authorList>
            <person name="Murat C."/>
            <person name="Payen T."/>
            <person name="Noel B."/>
            <person name="Kuo A."/>
            <person name="Morin E."/>
            <person name="Chen J."/>
            <person name="Kohler A."/>
            <person name="Krizsan K."/>
            <person name="Balestrini R."/>
            <person name="Da Silva C."/>
            <person name="Montanini B."/>
            <person name="Hainaut M."/>
            <person name="Levati E."/>
            <person name="Barry K.W."/>
            <person name="Belfiori B."/>
            <person name="Cichocki N."/>
            <person name="Clum A."/>
            <person name="Dockter R.B."/>
            <person name="Fauchery L."/>
            <person name="Guy J."/>
            <person name="Iotti M."/>
            <person name="Le Tacon F."/>
            <person name="Lindquist E.A."/>
            <person name="Lipzen A."/>
            <person name="Malagnac F."/>
            <person name="Mello A."/>
            <person name="Molinier V."/>
            <person name="Miyauchi S."/>
            <person name="Poulain J."/>
            <person name="Riccioni C."/>
            <person name="Rubini A."/>
            <person name="Sitrit Y."/>
            <person name="Splivallo R."/>
            <person name="Traeger S."/>
            <person name="Wang M."/>
            <person name="Zifcakova L."/>
            <person name="Wipf D."/>
            <person name="Zambonelli A."/>
            <person name="Paolocci F."/>
            <person name="Nowrousian M."/>
            <person name="Ottonello S."/>
            <person name="Baldrian P."/>
            <person name="Spatafora J.W."/>
            <person name="Henrissat B."/>
            <person name="Nagy L.G."/>
            <person name="Aury J.M."/>
            <person name="Wincker P."/>
            <person name="Grigoriev I.V."/>
            <person name="Bonfante P."/>
            <person name="Martin F.M."/>
        </authorList>
    </citation>
    <scope>NUCLEOTIDE SEQUENCE [LARGE SCALE GENOMIC DNA]</scope>
    <source>
        <strain evidence="1 2">120613-1</strain>
    </source>
</reference>
<dbReference type="EMBL" id="ML120428">
    <property type="protein sequence ID" value="RPA95260.1"/>
    <property type="molecule type" value="Genomic_DNA"/>
</dbReference>
<protein>
    <submittedName>
        <fullName evidence="1">Uncharacterized protein</fullName>
    </submittedName>
</protein>
<evidence type="ECO:0000313" key="1">
    <source>
        <dbReference type="EMBL" id="RPA95260.1"/>
    </source>
</evidence>
<proteinExistence type="predicted"/>
<evidence type="ECO:0000313" key="2">
    <source>
        <dbReference type="Proteomes" id="UP000276215"/>
    </source>
</evidence>
<gene>
    <name evidence="1" type="ORF">L873DRAFT_1334918</name>
</gene>
<dbReference type="Proteomes" id="UP000276215">
    <property type="component" value="Unassembled WGS sequence"/>
</dbReference>
<name>A0A3N4JFT3_9PEZI</name>
<keyword evidence="2" id="KW-1185">Reference proteome</keyword>
<dbReference type="AlphaFoldDB" id="A0A3N4JFT3"/>